<dbReference type="SMART" id="SM00349">
    <property type="entry name" value="KRAB"/>
    <property type="match status" value="1"/>
</dbReference>
<dbReference type="PROSITE" id="PS50806">
    <property type="entry name" value="KRAB_RELATED"/>
    <property type="match status" value="1"/>
</dbReference>
<feature type="region of interest" description="Disordered" evidence="1">
    <location>
        <begin position="113"/>
        <end position="149"/>
    </location>
</feature>
<dbReference type="SUPFAM" id="SSF109640">
    <property type="entry name" value="KRAB domain (Kruppel-associated box)"/>
    <property type="match status" value="1"/>
</dbReference>
<reference evidence="3" key="1">
    <citation type="submission" date="2025-08" db="UniProtKB">
        <authorList>
            <consortium name="Ensembl"/>
        </authorList>
    </citation>
    <scope>IDENTIFICATION</scope>
</reference>
<dbReference type="InterPro" id="IPR003655">
    <property type="entry name" value="aKRAB"/>
</dbReference>
<proteinExistence type="predicted"/>
<dbReference type="InParanoid" id="A0A2I3TK06"/>
<evidence type="ECO:0000259" key="2">
    <source>
        <dbReference type="PROSITE" id="PS50806"/>
    </source>
</evidence>
<organism evidence="3 4">
    <name type="scientific">Pan troglodytes</name>
    <name type="common">Chimpanzee</name>
    <dbReference type="NCBI Taxonomy" id="9598"/>
    <lineage>
        <taxon>Eukaryota</taxon>
        <taxon>Metazoa</taxon>
        <taxon>Chordata</taxon>
        <taxon>Craniata</taxon>
        <taxon>Vertebrata</taxon>
        <taxon>Euteleostomi</taxon>
        <taxon>Mammalia</taxon>
        <taxon>Eutheria</taxon>
        <taxon>Euarchontoglires</taxon>
        <taxon>Primates</taxon>
        <taxon>Haplorrhini</taxon>
        <taxon>Catarrhini</taxon>
        <taxon>Hominidae</taxon>
        <taxon>Pan</taxon>
    </lineage>
</organism>
<dbReference type="PANTHER" id="PTHR14112:SF19">
    <property type="entry name" value="PROTEIN SSX3"/>
    <property type="match status" value="1"/>
</dbReference>
<dbReference type="InterPro" id="IPR001909">
    <property type="entry name" value="KRAB"/>
</dbReference>
<evidence type="ECO:0000256" key="1">
    <source>
        <dbReference type="SAM" id="MobiDB-lite"/>
    </source>
</evidence>
<keyword evidence="4" id="KW-1185">Reference proteome</keyword>
<dbReference type="GO" id="GO:0006355">
    <property type="term" value="P:regulation of DNA-templated transcription"/>
    <property type="evidence" value="ECO:0007669"/>
    <property type="project" value="InterPro"/>
</dbReference>
<dbReference type="GeneTree" id="ENSGT00390000012484"/>
<reference evidence="3" key="2">
    <citation type="submission" date="2025-09" db="UniProtKB">
        <authorList>
            <consortium name="Ensembl"/>
        </authorList>
    </citation>
    <scope>IDENTIFICATION</scope>
</reference>
<accession>A0A2I3TK06</accession>
<name>A0A2I3TK06_PANTR</name>
<dbReference type="GO" id="GO:0005634">
    <property type="term" value="C:nucleus"/>
    <property type="evidence" value="ECO:0000318"/>
    <property type="project" value="GO_Central"/>
</dbReference>
<evidence type="ECO:0000313" key="4">
    <source>
        <dbReference type="Proteomes" id="UP000002277"/>
    </source>
</evidence>
<dbReference type="InterPro" id="IPR036051">
    <property type="entry name" value="KRAB_dom_sf"/>
</dbReference>
<dbReference type="Ensembl" id="ENSPTRT00000079378.1">
    <property type="protein sequence ID" value="ENSPTRP00000089610.1"/>
    <property type="gene ID" value="ENSPTRG00000047209.1"/>
</dbReference>
<dbReference type="PANTHER" id="PTHR14112">
    <property type="entry name" value="SYNOVIAL SARCOMA, X MEMBER"/>
    <property type="match status" value="1"/>
</dbReference>
<evidence type="ECO:0000313" key="3">
    <source>
        <dbReference type="Ensembl" id="ENSPTRP00000089610.1"/>
    </source>
</evidence>
<sequence>MNGDDAFARRPKAGAQIPEKIQKAFDDIAKYFSKKEWEKMKSSEKISYVYMKRKYEAMTKLGFKATLPPFMRNTGATDLQGNDFDNDRNHRNQVERPQMTFGRLQGIFPKVMPEASGSQNNGKQLCPPGKRTTSEKINKASGKRKQFGNNPSDFPGYVQVCGLGVWHGSQTSLGADWAEELTQLQMRCLTGLPEIQTGVVIHIKNHVTWGKSSKFSQFQIPSP</sequence>
<dbReference type="AlphaFoldDB" id="A0A2I3TK06"/>
<feature type="domain" description="KRAB-related" evidence="2">
    <location>
        <begin position="20"/>
        <end position="83"/>
    </location>
</feature>
<dbReference type="Proteomes" id="UP000002277">
    <property type="component" value="Unplaced"/>
</dbReference>
<protein>
    <recommendedName>
        <fullName evidence="2">KRAB-related domain-containing protein</fullName>
    </recommendedName>
</protein>